<comment type="caution">
    <text evidence="1">The sequence shown here is derived from an EMBL/GenBank/DDBJ whole genome shotgun (WGS) entry which is preliminary data.</text>
</comment>
<evidence type="ECO:0000313" key="2">
    <source>
        <dbReference type="Proteomes" id="UP000033423"/>
    </source>
</evidence>
<accession>A0A0F3GUB2</accession>
<protein>
    <submittedName>
        <fullName evidence="1">Uncharacterized protein</fullName>
    </submittedName>
</protein>
<gene>
    <name evidence="1" type="ORF">MBAV_002255</name>
</gene>
<evidence type="ECO:0000313" key="1">
    <source>
        <dbReference type="EMBL" id="KJU85550.1"/>
    </source>
</evidence>
<reference evidence="1 2" key="1">
    <citation type="submission" date="2015-02" db="EMBL/GenBank/DDBJ databases">
        <title>Single-cell genomics of uncultivated deep-branching MTB reveals a conserved set of magnetosome genes.</title>
        <authorList>
            <person name="Kolinko S."/>
            <person name="Richter M."/>
            <person name="Glockner F.O."/>
            <person name="Brachmann A."/>
            <person name="Schuler D."/>
        </authorList>
    </citation>
    <scope>NUCLEOTIDE SEQUENCE [LARGE SCALE GENOMIC DNA]</scope>
    <source>
        <strain evidence="1">TM-1</strain>
    </source>
</reference>
<dbReference type="Proteomes" id="UP000033423">
    <property type="component" value="Unassembled WGS sequence"/>
</dbReference>
<name>A0A0F3GUB2_9BACT</name>
<dbReference type="EMBL" id="LACI01000973">
    <property type="protein sequence ID" value="KJU85550.1"/>
    <property type="molecule type" value="Genomic_DNA"/>
</dbReference>
<organism evidence="1 2">
    <name type="scientific">Candidatus Magnetobacterium bavaricum</name>
    <dbReference type="NCBI Taxonomy" id="29290"/>
    <lineage>
        <taxon>Bacteria</taxon>
        <taxon>Pseudomonadati</taxon>
        <taxon>Nitrospirota</taxon>
        <taxon>Thermodesulfovibrionia</taxon>
        <taxon>Thermodesulfovibrionales</taxon>
        <taxon>Candidatus Magnetobacteriaceae</taxon>
        <taxon>Candidatus Magnetobacterium</taxon>
    </lineage>
</organism>
<sequence length="76" mass="9036">MWEKVFSNVIALKQKLMKEAFFVSSYYFTVNSHESETYSPPHMKMYFMVNSIANMPLRVAHTLYTAWSLVSWVFSR</sequence>
<dbReference type="AlphaFoldDB" id="A0A0F3GUB2"/>
<keyword evidence="2" id="KW-1185">Reference proteome</keyword>
<proteinExistence type="predicted"/>